<dbReference type="PANTHER" id="PTHR10638">
    <property type="entry name" value="COPPER AMINE OXIDASE"/>
    <property type="match status" value="1"/>
</dbReference>
<dbReference type="EC" id="1.4.3.-" evidence="1"/>
<organism evidence="3 4">
    <name type="scientific">Hevea brasiliensis</name>
    <name type="common">Para rubber tree</name>
    <name type="synonym">Siphonia brasiliensis</name>
    <dbReference type="NCBI Taxonomy" id="3981"/>
    <lineage>
        <taxon>Eukaryota</taxon>
        <taxon>Viridiplantae</taxon>
        <taxon>Streptophyta</taxon>
        <taxon>Embryophyta</taxon>
        <taxon>Tracheophyta</taxon>
        <taxon>Spermatophyta</taxon>
        <taxon>Magnoliopsida</taxon>
        <taxon>eudicotyledons</taxon>
        <taxon>Gunneridae</taxon>
        <taxon>Pentapetalae</taxon>
        <taxon>rosids</taxon>
        <taxon>fabids</taxon>
        <taxon>Malpighiales</taxon>
        <taxon>Euphorbiaceae</taxon>
        <taxon>Crotonoideae</taxon>
        <taxon>Micrandreae</taxon>
        <taxon>Hevea</taxon>
    </lineage>
</organism>
<gene>
    <name evidence="3" type="ORF">GH714_028501</name>
</gene>
<dbReference type="Proteomes" id="UP000467840">
    <property type="component" value="Chromosome 4"/>
</dbReference>
<dbReference type="SUPFAM" id="SSF49998">
    <property type="entry name" value="Amine oxidase catalytic domain"/>
    <property type="match status" value="1"/>
</dbReference>
<evidence type="ECO:0000313" key="3">
    <source>
        <dbReference type="EMBL" id="KAF2301652.1"/>
    </source>
</evidence>
<name>A0A6A6LJQ6_HEVBR</name>
<dbReference type="InterPro" id="IPR036460">
    <property type="entry name" value="Cu_amine_oxidase_C_sf"/>
</dbReference>
<accession>A0A6A6LJQ6</accession>
<keyword evidence="1" id="KW-0479">Metal-binding</keyword>
<evidence type="ECO:0000256" key="2">
    <source>
        <dbReference type="SAM" id="MobiDB-lite"/>
    </source>
</evidence>
<dbReference type="GO" id="GO:0005507">
    <property type="term" value="F:copper ion binding"/>
    <property type="evidence" value="ECO:0007669"/>
    <property type="project" value="InterPro"/>
</dbReference>
<comment type="cofactor">
    <cofactor evidence="1">
        <name>Cu cation</name>
        <dbReference type="ChEBI" id="CHEBI:23378"/>
    </cofactor>
    <text evidence="1">Contains 1 topaquinone per subunit.</text>
</comment>
<protein>
    <recommendedName>
        <fullName evidence="1">Amine oxidase</fullName>
        <ecNumber evidence="1">1.4.3.-</ecNumber>
    </recommendedName>
</protein>
<comment type="similarity">
    <text evidence="1">Belongs to the copper/topaquinone oxidase family.</text>
</comment>
<evidence type="ECO:0000256" key="1">
    <source>
        <dbReference type="RuleBase" id="RU000672"/>
    </source>
</evidence>
<feature type="region of interest" description="Disordered" evidence="2">
    <location>
        <begin position="1"/>
        <end position="24"/>
    </location>
</feature>
<dbReference type="AlphaFoldDB" id="A0A6A6LJQ6"/>
<dbReference type="PANTHER" id="PTHR10638:SF80">
    <property type="entry name" value="AMINE OXIDASE"/>
    <property type="match status" value="1"/>
</dbReference>
<keyword evidence="1" id="KW-0186">Copper</keyword>
<sequence>MSSLIRPVESLNVNDPPPPNPTSAKAAKISVAVATVRAAGATPEIRNTRTVNRTGQLTRYNYKLVPGSNCLPLAGSEAKFLRRAAFLKHNLGSASCSYDEMYPGG</sequence>
<evidence type="ECO:0000313" key="4">
    <source>
        <dbReference type="Proteomes" id="UP000467840"/>
    </source>
</evidence>
<keyword evidence="4" id="KW-1185">Reference proteome</keyword>
<dbReference type="GO" id="GO:0008131">
    <property type="term" value="F:primary methylamine oxidase activity"/>
    <property type="evidence" value="ECO:0007669"/>
    <property type="project" value="InterPro"/>
</dbReference>
<comment type="caution">
    <text evidence="3">The sequence shown here is derived from an EMBL/GenBank/DDBJ whole genome shotgun (WGS) entry which is preliminary data.</text>
</comment>
<reference evidence="3 4" key="1">
    <citation type="journal article" date="2020" name="Mol. Plant">
        <title>The Chromosome-Based Rubber Tree Genome Provides New Insights into Spurge Genome Evolution and Rubber Biosynthesis.</title>
        <authorList>
            <person name="Liu J."/>
            <person name="Shi C."/>
            <person name="Shi C.C."/>
            <person name="Li W."/>
            <person name="Zhang Q.J."/>
            <person name="Zhang Y."/>
            <person name="Li K."/>
            <person name="Lu H.F."/>
            <person name="Shi C."/>
            <person name="Zhu S.T."/>
            <person name="Xiao Z.Y."/>
            <person name="Nan H."/>
            <person name="Yue Y."/>
            <person name="Zhu X.G."/>
            <person name="Wu Y."/>
            <person name="Hong X.N."/>
            <person name="Fan G.Y."/>
            <person name="Tong Y."/>
            <person name="Zhang D."/>
            <person name="Mao C.L."/>
            <person name="Liu Y.L."/>
            <person name="Hao S.J."/>
            <person name="Liu W.Q."/>
            <person name="Lv M.Q."/>
            <person name="Zhang H.B."/>
            <person name="Liu Y."/>
            <person name="Hu-Tang G.R."/>
            <person name="Wang J.P."/>
            <person name="Wang J.H."/>
            <person name="Sun Y.H."/>
            <person name="Ni S.B."/>
            <person name="Chen W.B."/>
            <person name="Zhang X.C."/>
            <person name="Jiao Y.N."/>
            <person name="Eichler E.E."/>
            <person name="Li G.H."/>
            <person name="Liu X."/>
            <person name="Gao L.Z."/>
        </authorList>
    </citation>
    <scope>NUCLEOTIDE SEQUENCE [LARGE SCALE GENOMIC DNA]</scope>
    <source>
        <strain evidence="4">cv. GT1</strain>
        <tissue evidence="3">Leaf</tissue>
    </source>
</reference>
<comment type="PTM">
    <text evidence="1">Topaquinone (TPQ) is generated by copper-dependent autoxidation of a specific tyrosyl residue.</text>
</comment>
<keyword evidence="1" id="KW-0801">TPQ</keyword>
<dbReference type="GO" id="GO:0009308">
    <property type="term" value="P:amine metabolic process"/>
    <property type="evidence" value="ECO:0007669"/>
    <property type="project" value="UniProtKB-UniRule"/>
</dbReference>
<proteinExistence type="inferred from homology"/>
<dbReference type="InterPro" id="IPR000269">
    <property type="entry name" value="Cu_amine_oxidase"/>
</dbReference>
<dbReference type="Gene3D" id="2.70.98.20">
    <property type="entry name" value="Copper amine oxidase, catalytic domain"/>
    <property type="match status" value="1"/>
</dbReference>
<dbReference type="GO" id="GO:0048038">
    <property type="term" value="F:quinone binding"/>
    <property type="evidence" value="ECO:0007669"/>
    <property type="project" value="InterPro"/>
</dbReference>
<dbReference type="EMBL" id="JAAGAX010000010">
    <property type="protein sequence ID" value="KAF2301652.1"/>
    <property type="molecule type" value="Genomic_DNA"/>
</dbReference>
<keyword evidence="1" id="KW-0560">Oxidoreductase</keyword>